<protein>
    <recommendedName>
        <fullName evidence="1">DUF6593 domain-containing protein</fullName>
    </recommendedName>
</protein>
<name>A0A8H3GZE1_9AGAM</name>
<sequence>MTTLTITKSSDPINTLLVDLSGHLAYEAKTPFSFTKDITTITRNGQIVASIKWGTFGENKLTMGGITAPLKDVFPKAGSLSSSRVFTTANGEGLKWKEKSKLYCVSTYNDLTLATYNHRSLSAMFTGKKATLDISPNAMHLLDILVVTWVIMAKKSVDKQSEAVGDAAGSVASAVSG</sequence>
<dbReference type="EMBL" id="CAJMWR010003901">
    <property type="protein sequence ID" value="CAE6473561.1"/>
    <property type="molecule type" value="Genomic_DNA"/>
</dbReference>
<comment type="caution">
    <text evidence="2">The sequence shown here is derived from an EMBL/GenBank/DDBJ whole genome shotgun (WGS) entry which is preliminary data.</text>
</comment>
<accession>A0A8H3GZE1</accession>
<reference evidence="2" key="1">
    <citation type="submission" date="2021-01" db="EMBL/GenBank/DDBJ databases">
        <authorList>
            <person name="Kaushik A."/>
        </authorList>
    </citation>
    <scope>NUCLEOTIDE SEQUENCE</scope>
    <source>
        <strain evidence="2">AG1-1A</strain>
    </source>
</reference>
<proteinExistence type="predicted"/>
<dbReference type="InterPro" id="IPR046528">
    <property type="entry name" value="DUF6593"/>
</dbReference>
<feature type="domain" description="DUF6593" evidence="1">
    <location>
        <begin position="11"/>
        <end position="155"/>
    </location>
</feature>
<dbReference type="Pfam" id="PF20236">
    <property type="entry name" value="DUF6593"/>
    <property type="match status" value="1"/>
</dbReference>
<evidence type="ECO:0000313" key="2">
    <source>
        <dbReference type="EMBL" id="CAE6473561.1"/>
    </source>
</evidence>
<dbReference type="AlphaFoldDB" id="A0A8H3GZE1"/>
<evidence type="ECO:0000259" key="1">
    <source>
        <dbReference type="Pfam" id="PF20236"/>
    </source>
</evidence>
<evidence type="ECO:0000313" key="3">
    <source>
        <dbReference type="Proteomes" id="UP000663840"/>
    </source>
</evidence>
<dbReference type="Proteomes" id="UP000663840">
    <property type="component" value="Unassembled WGS sequence"/>
</dbReference>
<gene>
    <name evidence="2" type="ORF">RDB_LOCUS119961</name>
</gene>
<organism evidence="2 3">
    <name type="scientific">Rhizoctonia solani</name>
    <dbReference type="NCBI Taxonomy" id="456999"/>
    <lineage>
        <taxon>Eukaryota</taxon>
        <taxon>Fungi</taxon>
        <taxon>Dikarya</taxon>
        <taxon>Basidiomycota</taxon>
        <taxon>Agaricomycotina</taxon>
        <taxon>Agaricomycetes</taxon>
        <taxon>Cantharellales</taxon>
        <taxon>Ceratobasidiaceae</taxon>
        <taxon>Rhizoctonia</taxon>
    </lineage>
</organism>